<dbReference type="Proteomes" id="UP000321676">
    <property type="component" value="Unassembled WGS sequence"/>
</dbReference>
<proteinExistence type="predicted"/>
<keyword evidence="1" id="KW-0472">Membrane</keyword>
<name>A0ABQ0VY74_9SPHI</name>
<evidence type="ECO:0000313" key="2">
    <source>
        <dbReference type="EMBL" id="GEM66542.1"/>
    </source>
</evidence>
<protein>
    <submittedName>
        <fullName evidence="2">Uncharacterized protein</fullName>
    </submittedName>
</protein>
<organism evidence="2 3">
    <name type="scientific">Sphingobacterium mizutaii NBRC 14946 = DSM 11724</name>
    <dbReference type="NCBI Taxonomy" id="1220576"/>
    <lineage>
        <taxon>Bacteria</taxon>
        <taxon>Pseudomonadati</taxon>
        <taxon>Bacteroidota</taxon>
        <taxon>Sphingobacteriia</taxon>
        <taxon>Sphingobacteriales</taxon>
        <taxon>Sphingobacteriaceae</taxon>
        <taxon>Sphingobacterium</taxon>
    </lineage>
</organism>
<gene>
    <name evidence="2" type="ORF">SMI01S_01480</name>
</gene>
<keyword evidence="1" id="KW-0812">Transmembrane</keyword>
<keyword evidence="1" id="KW-1133">Transmembrane helix</keyword>
<keyword evidence="3" id="KW-1185">Reference proteome</keyword>
<reference evidence="2 3" key="1">
    <citation type="submission" date="2019-07" db="EMBL/GenBank/DDBJ databases">
        <title>Whole genome shotgun sequence of Sphingobacterium mizutaii NBRC 14946.</title>
        <authorList>
            <person name="Hosoyama A."/>
            <person name="Uohara A."/>
            <person name="Ohji S."/>
            <person name="Ichikawa N."/>
        </authorList>
    </citation>
    <scope>NUCLEOTIDE SEQUENCE [LARGE SCALE GENOMIC DNA]</scope>
    <source>
        <strain evidence="2 3">NBRC 14946</strain>
    </source>
</reference>
<comment type="caution">
    <text evidence="2">The sequence shown here is derived from an EMBL/GenBank/DDBJ whole genome shotgun (WGS) entry which is preliminary data.</text>
</comment>
<accession>A0ABQ0VY74</accession>
<evidence type="ECO:0000256" key="1">
    <source>
        <dbReference type="SAM" id="Phobius"/>
    </source>
</evidence>
<sequence length="81" mass="9208">MPKKLFIILIKDPSKIRNRIEQNKIEMLKPMVLPYGLVVMDAHEFDLDIMVLAIYIGIGMMCNVVLQLPKVNIASQKVQGV</sequence>
<feature type="transmembrane region" description="Helical" evidence="1">
    <location>
        <begin position="49"/>
        <end position="68"/>
    </location>
</feature>
<evidence type="ECO:0000313" key="3">
    <source>
        <dbReference type="Proteomes" id="UP000321676"/>
    </source>
</evidence>
<dbReference type="EMBL" id="BJXH01000001">
    <property type="protein sequence ID" value="GEM66542.1"/>
    <property type="molecule type" value="Genomic_DNA"/>
</dbReference>